<dbReference type="EMBL" id="BRLB01000001">
    <property type="protein sequence ID" value="GKX28349.1"/>
    <property type="molecule type" value="Genomic_DNA"/>
</dbReference>
<feature type="transmembrane region" description="Helical" evidence="1">
    <location>
        <begin position="42"/>
        <end position="61"/>
    </location>
</feature>
<reference evidence="2" key="1">
    <citation type="submission" date="2022-06" db="EMBL/GenBank/DDBJ databases">
        <title>Vallitalea longa sp. nov., an anaerobic bacterium isolated from marine sediment.</title>
        <authorList>
            <person name="Hirano S."/>
            <person name="Terahara T."/>
            <person name="Mori K."/>
            <person name="Hamada M."/>
            <person name="Matsumoto R."/>
            <person name="Kobayashi T."/>
        </authorList>
    </citation>
    <scope>NUCLEOTIDE SEQUENCE</scope>
    <source>
        <strain evidence="2">SH18-1</strain>
    </source>
</reference>
<accession>A0A9W5Y8C2</accession>
<dbReference type="RefSeq" id="WP_281812521.1">
    <property type="nucleotide sequence ID" value="NZ_BRLB01000001.1"/>
</dbReference>
<gene>
    <name evidence="2" type="ORF">SH1V18_08290</name>
</gene>
<feature type="transmembrane region" description="Helical" evidence="1">
    <location>
        <begin position="81"/>
        <end position="102"/>
    </location>
</feature>
<protein>
    <submittedName>
        <fullName evidence="2">Uncharacterized protein</fullName>
    </submittedName>
</protein>
<comment type="caution">
    <text evidence="2">The sequence shown here is derived from an EMBL/GenBank/DDBJ whole genome shotgun (WGS) entry which is preliminary data.</text>
</comment>
<dbReference type="AlphaFoldDB" id="A0A9W5Y8C2"/>
<evidence type="ECO:0000313" key="2">
    <source>
        <dbReference type="EMBL" id="GKX28349.1"/>
    </source>
</evidence>
<proteinExistence type="predicted"/>
<keyword evidence="1" id="KW-0472">Membrane</keyword>
<keyword evidence="1" id="KW-0812">Transmembrane</keyword>
<organism evidence="2 3">
    <name type="scientific">Vallitalea longa</name>
    <dbReference type="NCBI Taxonomy" id="2936439"/>
    <lineage>
        <taxon>Bacteria</taxon>
        <taxon>Bacillati</taxon>
        <taxon>Bacillota</taxon>
        <taxon>Clostridia</taxon>
        <taxon>Lachnospirales</taxon>
        <taxon>Vallitaleaceae</taxon>
        <taxon>Vallitalea</taxon>
    </lineage>
</organism>
<name>A0A9W5Y8C2_9FIRM</name>
<dbReference type="Proteomes" id="UP001144256">
    <property type="component" value="Unassembled WGS sequence"/>
</dbReference>
<evidence type="ECO:0000313" key="3">
    <source>
        <dbReference type="Proteomes" id="UP001144256"/>
    </source>
</evidence>
<keyword evidence="3" id="KW-1185">Reference proteome</keyword>
<sequence length="127" mass="14788">MNVNKEKVKIMTNMAIYEKNLGQEDFAINEHFKSNYISYNNFKTRLGVIIAMMIIFGGDILSRVSTDFNSVVEIDYVSIGIKYLIILAIVLVIYTIISTIIYKKRYKSAEIRINKYKKLLNKLDTFK</sequence>
<evidence type="ECO:0000256" key="1">
    <source>
        <dbReference type="SAM" id="Phobius"/>
    </source>
</evidence>
<keyword evidence="1" id="KW-1133">Transmembrane helix</keyword>